<comment type="caution">
    <text evidence="1">The sequence shown here is derived from an EMBL/GenBank/DDBJ whole genome shotgun (WGS) entry which is preliminary data.</text>
</comment>
<proteinExistence type="predicted"/>
<dbReference type="EMBL" id="MU274393">
    <property type="protein sequence ID" value="KAI0026560.1"/>
    <property type="molecule type" value="Genomic_DNA"/>
</dbReference>
<gene>
    <name evidence="1" type="ORF">K488DRAFT_92313</name>
</gene>
<accession>A0ACB8Q518</accession>
<reference evidence="1" key="1">
    <citation type="submission" date="2021-02" db="EMBL/GenBank/DDBJ databases">
        <authorList>
            <consortium name="DOE Joint Genome Institute"/>
            <person name="Ahrendt S."/>
            <person name="Looney B.P."/>
            <person name="Miyauchi S."/>
            <person name="Morin E."/>
            <person name="Drula E."/>
            <person name="Courty P.E."/>
            <person name="Chicoki N."/>
            <person name="Fauchery L."/>
            <person name="Kohler A."/>
            <person name="Kuo A."/>
            <person name="Labutti K."/>
            <person name="Pangilinan J."/>
            <person name="Lipzen A."/>
            <person name="Riley R."/>
            <person name="Andreopoulos W."/>
            <person name="He G."/>
            <person name="Johnson J."/>
            <person name="Barry K.W."/>
            <person name="Grigoriev I.V."/>
            <person name="Nagy L."/>
            <person name="Hibbett D."/>
            <person name="Henrissat B."/>
            <person name="Matheny P.B."/>
            <person name="Labbe J."/>
            <person name="Martin F."/>
        </authorList>
    </citation>
    <scope>NUCLEOTIDE SEQUENCE</scope>
    <source>
        <strain evidence="1">EC-137</strain>
    </source>
</reference>
<reference evidence="1" key="2">
    <citation type="journal article" date="2022" name="New Phytol.">
        <title>Evolutionary transition to the ectomycorrhizal habit in the genomes of a hyperdiverse lineage of mushroom-forming fungi.</title>
        <authorList>
            <person name="Looney B."/>
            <person name="Miyauchi S."/>
            <person name="Morin E."/>
            <person name="Drula E."/>
            <person name="Courty P.E."/>
            <person name="Kohler A."/>
            <person name="Kuo A."/>
            <person name="LaButti K."/>
            <person name="Pangilinan J."/>
            <person name="Lipzen A."/>
            <person name="Riley R."/>
            <person name="Andreopoulos W."/>
            <person name="He G."/>
            <person name="Johnson J."/>
            <person name="Nolan M."/>
            <person name="Tritt A."/>
            <person name="Barry K.W."/>
            <person name="Grigoriev I.V."/>
            <person name="Nagy L.G."/>
            <person name="Hibbett D."/>
            <person name="Henrissat B."/>
            <person name="Matheny P.B."/>
            <person name="Labbe J."/>
            <person name="Martin F.M."/>
        </authorList>
    </citation>
    <scope>NUCLEOTIDE SEQUENCE</scope>
    <source>
        <strain evidence="1">EC-137</strain>
    </source>
</reference>
<name>A0ACB8Q518_9AGAM</name>
<dbReference type="Proteomes" id="UP000814128">
    <property type="component" value="Unassembled WGS sequence"/>
</dbReference>
<evidence type="ECO:0000313" key="1">
    <source>
        <dbReference type="EMBL" id="KAI0026560.1"/>
    </source>
</evidence>
<organism evidence="1 2">
    <name type="scientific">Vararia minispora EC-137</name>
    <dbReference type="NCBI Taxonomy" id="1314806"/>
    <lineage>
        <taxon>Eukaryota</taxon>
        <taxon>Fungi</taxon>
        <taxon>Dikarya</taxon>
        <taxon>Basidiomycota</taxon>
        <taxon>Agaricomycotina</taxon>
        <taxon>Agaricomycetes</taxon>
        <taxon>Russulales</taxon>
        <taxon>Lachnocladiaceae</taxon>
        <taxon>Vararia</taxon>
    </lineage>
</organism>
<evidence type="ECO:0000313" key="2">
    <source>
        <dbReference type="Proteomes" id="UP000814128"/>
    </source>
</evidence>
<keyword evidence="2" id="KW-1185">Reference proteome</keyword>
<sequence length="239" mass="27621">MVNRDVLIPKRRALLIGICYTGSIEVFDSSHKAVEDMRRLLIKHFDYQAEDIVVMMDAPHVEPELQPTKRNISREMRKLVKDAQPGDRFVFAFSGHSKQWQKKADAFQKEDAQTEERVDMFPEDNFKTEKEADTFPEEDEMDEGTSFLESLSSGRRPFLGHFCEYISECMTDGSLPSYKAVMTHMSHEMYGSWLARKIRQARLPGKFRTRSGAAVDFQTPEASTLSSFITLDLEELFRM</sequence>
<protein>
    <submittedName>
        <fullName evidence="1">Caspase domain-containing protein</fullName>
    </submittedName>
</protein>